<feature type="non-terminal residue" evidence="3">
    <location>
        <position position="1"/>
    </location>
</feature>
<sequence length="257" mass="29507">RLFGSLLYKLHVRLLYIEDTPIETIDEHTFLGVNNTLNELYILNSSLNEFPKLAFRNLGNLTILRIDQHKLSSLPTDAFGDTELAGKLLKLHISNGNLSTLPIESLQPLRKLKSLDLHGNKLKDLKRNQFKGLRDVEVLDLSYNNITKLDGSHIADLTKMSWFNVSHNSIKELSRGAFARNSVLRVLNMSFNKVKKLDSNSFRGMRFLRRLYMSDNLISDVGRGTFSGITRIGTIDLARNFIKKIDYQMFFQLNYVE</sequence>
<dbReference type="Pfam" id="PF13855">
    <property type="entry name" value="LRR_8"/>
    <property type="match status" value="2"/>
</dbReference>
<comment type="caution">
    <text evidence="3">The sequence shown here is derived from an EMBL/GenBank/DDBJ whole genome shotgun (WGS) entry which is preliminary data.</text>
</comment>
<dbReference type="InterPro" id="IPR032675">
    <property type="entry name" value="LRR_dom_sf"/>
</dbReference>
<reference evidence="3" key="1">
    <citation type="submission" date="2019-08" db="EMBL/GenBank/DDBJ databases">
        <title>The genome of the North American firefly Photinus pyralis.</title>
        <authorList>
            <consortium name="Photinus pyralis genome working group"/>
            <person name="Fallon T.R."/>
            <person name="Sander Lower S.E."/>
            <person name="Weng J.-K."/>
        </authorList>
    </citation>
    <scope>NUCLEOTIDE SEQUENCE</scope>
    <source>
        <strain evidence="3">TRF0915ILg1</strain>
        <tissue evidence="3">Whole body</tissue>
    </source>
</reference>
<dbReference type="InterPro" id="IPR050333">
    <property type="entry name" value="SLRP"/>
</dbReference>
<feature type="non-terminal residue" evidence="3">
    <location>
        <position position="257"/>
    </location>
</feature>
<proteinExistence type="predicted"/>
<dbReference type="AlphaFoldDB" id="A0A8K0GE17"/>
<dbReference type="InterPro" id="IPR001611">
    <property type="entry name" value="Leu-rich_rpt"/>
</dbReference>
<dbReference type="InterPro" id="IPR003591">
    <property type="entry name" value="Leu-rich_rpt_typical-subtyp"/>
</dbReference>
<dbReference type="PANTHER" id="PTHR45712">
    <property type="entry name" value="AGAP008170-PA"/>
    <property type="match status" value="1"/>
</dbReference>
<dbReference type="SMART" id="SM00369">
    <property type="entry name" value="LRR_TYP"/>
    <property type="match status" value="6"/>
</dbReference>
<dbReference type="PROSITE" id="PS51450">
    <property type="entry name" value="LRR"/>
    <property type="match status" value="1"/>
</dbReference>
<dbReference type="EMBL" id="VTPC01005767">
    <property type="protein sequence ID" value="KAF2895606.1"/>
    <property type="molecule type" value="Genomic_DNA"/>
</dbReference>
<keyword evidence="1" id="KW-0433">Leucine-rich repeat</keyword>
<evidence type="ECO:0000313" key="3">
    <source>
        <dbReference type="EMBL" id="KAF2895606.1"/>
    </source>
</evidence>
<keyword evidence="4" id="KW-1185">Reference proteome</keyword>
<evidence type="ECO:0008006" key="5">
    <source>
        <dbReference type="Google" id="ProtNLM"/>
    </source>
</evidence>
<protein>
    <recommendedName>
        <fullName evidence="5">Chaoptin</fullName>
    </recommendedName>
</protein>
<evidence type="ECO:0000313" key="4">
    <source>
        <dbReference type="Proteomes" id="UP000801492"/>
    </source>
</evidence>
<accession>A0A8K0GE17</accession>
<dbReference type="PANTHER" id="PTHR45712:SF22">
    <property type="entry name" value="INSULIN-LIKE GROWTH FACTOR-BINDING PROTEIN COMPLEX ACID LABILE SUBUNIT"/>
    <property type="match status" value="1"/>
</dbReference>
<dbReference type="OrthoDB" id="5789657at2759"/>
<organism evidence="3 4">
    <name type="scientific">Ignelater luminosus</name>
    <name type="common">Cucubano</name>
    <name type="synonym">Pyrophorus luminosus</name>
    <dbReference type="NCBI Taxonomy" id="2038154"/>
    <lineage>
        <taxon>Eukaryota</taxon>
        <taxon>Metazoa</taxon>
        <taxon>Ecdysozoa</taxon>
        <taxon>Arthropoda</taxon>
        <taxon>Hexapoda</taxon>
        <taxon>Insecta</taxon>
        <taxon>Pterygota</taxon>
        <taxon>Neoptera</taxon>
        <taxon>Endopterygota</taxon>
        <taxon>Coleoptera</taxon>
        <taxon>Polyphaga</taxon>
        <taxon>Elateriformia</taxon>
        <taxon>Elateroidea</taxon>
        <taxon>Elateridae</taxon>
        <taxon>Agrypninae</taxon>
        <taxon>Pyrophorini</taxon>
        <taxon>Ignelater</taxon>
    </lineage>
</organism>
<evidence type="ECO:0000256" key="2">
    <source>
        <dbReference type="ARBA" id="ARBA00022737"/>
    </source>
</evidence>
<name>A0A8K0GE17_IGNLU</name>
<gene>
    <name evidence="3" type="ORF">ILUMI_10569</name>
</gene>
<evidence type="ECO:0000256" key="1">
    <source>
        <dbReference type="ARBA" id="ARBA00022614"/>
    </source>
</evidence>
<keyword evidence="2" id="KW-0677">Repeat</keyword>
<dbReference type="SUPFAM" id="SSF52058">
    <property type="entry name" value="L domain-like"/>
    <property type="match status" value="1"/>
</dbReference>
<dbReference type="Proteomes" id="UP000801492">
    <property type="component" value="Unassembled WGS sequence"/>
</dbReference>
<dbReference type="GO" id="GO:0005615">
    <property type="term" value="C:extracellular space"/>
    <property type="evidence" value="ECO:0007669"/>
    <property type="project" value="TreeGrafter"/>
</dbReference>
<dbReference type="Gene3D" id="3.80.10.10">
    <property type="entry name" value="Ribonuclease Inhibitor"/>
    <property type="match status" value="2"/>
</dbReference>